<protein>
    <submittedName>
        <fullName evidence="1">Uncharacterized protein</fullName>
    </submittedName>
</protein>
<gene>
    <name evidence="1" type="ORF">LITE_LOCUS2605</name>
</gene>
<evidence type="ECO:0000313" key="1">
    <source>
        <dbReference type="EMBL" id="CAI0380302.1"/>
    </source>
</evidence>
<organism evidence="1 2">
    <name type="scientific">Linum tenue</name>
    <dbReference type="NCBI Taxonomy" id="586396"/>
    <lineage>
        <taxon>Eukaryota</taxon>
        <taxon>Viridiplantae</taxon>
        <taxon>Streptophyta</taxon>
        <taxon>Embryophyta</taxon>
        <taxon>Tracheophyta</taxon>
        <taxon>Spermatophyta</taxon>
        <taxon>Magnoliopsida</taxon>
        <taxon>eudicotyledons</taxon>
        <taxon>Gunneridae</taxon>
        <taxon>Pentapetalae</taxon>
        <taxon>rosids</taxon>
        <taxon>fabids</taxon>
        <taxon>Malpighiales</taxon>
        <taxon>Linaceae</taxon>
        <taxon>Linum</taxon>
    </lineage>
</organism>
<sequence>MGAIEHTRRARKEDDRIQEINIIIMRFPQFKQHLKTIGSFSKSLIKMGSIDLQELKNCLENLQLLNLKELEVEDLFDGSGGIQFNEFIALMCLIYLLAQPSSSSSPNN</sequence>
<dbReference type="Gene3D" id="1.10.238.10">
    <property type="entry name" value="EF-hand"/>
    <property type="match status" value="1"/>
</dbReference>
<keyword evidence="2" id="KW-1185">Reference proteome</keyword>
<dbReference type="AlphaFoldDB" id="A0AAV0H5Y1"/>
<proteinExistence type="predicted"/>
<comment type="caution">
    <text evidence="1">The sequence shown here is derived from an EMBL/GenBank/DDBJ whole genome shotgun (WGS) entry which is preliminary data.</text>
</comment>
<dbReference type="InterPro" id="IPR011992">
    <property type="entry name" value="EF-hand-dom_pair"/>
</dbReference>
<dbReference type="Proteomes" id="UP001154282">
    <property type="component" value="Unassembled WGS sequence"/>
</dbReference>
<reference evidence="1" key="1">
    <citation type="submission" date="2022-08" db="EMBL/GenBank/DDBJ databases">
        <authorList>
            <person name="Gutierrez-Valencia J."/>
        </authorList>
    </citation>
    <scope>NUCLEOTIDE SEQUENCE</scope>
</reference>
<dbReference type="EMBL" id="CAMGYJ010000002">
    <property type="protein sequence ID" value="CAI0380302.1"/>
    <property type="molecule type" value="Genomic_DNA"/>
</dbReference>
<accession>A0AAV0H5Y1</accession>
<name>A0AAV0H5Y1_9ROSI</name>
<dbReference type="SUPFAM" id="SSF47473">
    <property type="entry name" value="EF-hand"/>
    <property type="match status" value="1"/>
</dbReference>
<evidence type="ECO:0000313" key="2">
    <source>
        <dbReference type="Proteomes" id="UP001154282"/>
    </source>
</evidence>